<keyword evidence="1" id="KW-0732">Signal</keyword>
<protein>
    <submittedName>
        <fullName evidence="2">Putative secreted protein</fullName>
    </submittedName>
</protein>
<sequence>MYAKLLTIFAPLVAVAAAAAGYMICNYFPPPLPVVPLLSTGHRPSGCGQRLYFVISRASAHTLRCYCT</sequence>
<accession>A0A2M4DHG2</accession>
<organism evidence="2">
    <name type="scientific">Anopheles darlingi</name>
    <name type="common">Mosquito</name>
    <dbReference type="NCBI Taxonomy" id="43151"/>
    <lineage>
        <taxon>Eukaryota</taxon>
        <taxon>Metazoa</taxon>
        <taxon>Ecdysozoa</taxon>
        <taxon>Arthropoda</taxon>
        <taxon>Hexapoda</taxon>
        <taxon>Insecta</taxon>
        <taxon>Pterygota</taxon>
        <taxon>Neoptera</taxon>
        <taxon>Endopterygota</taxon>
        <taxon>Diptera</taxon>
        <taxon>Nematocera</taxon>
        <taxon>Culicoidea</taxon>
        <taxon>Culicidae</taxon>
        <taxon>Anophelinae</taxon>
        <taxon>Anopheles</taxon>
    </lineage>
</organism>
<dbReference type="AlphaFoldDB" id="A0A2M4DHG2"/>
<name>A0A2M4DHG2_ANODA</name>
<evidence type="ECO:0000313" key="2">
    <source>
        <dbReference type="EMBL" id="MBW76996.1"/>
    </source>
</evidence>
<feature type="chain" id="PRO_5014882676" evidence="1">
    <location>
        <begin position="21"/>
        <end position="68"/>
    </location>
</feature>
<dbReference type="EMBL" id="GGFL01012818">
    <property type="protein sequence ID" value="MBW76996.1"/>
    <property type="molecule type" value="Transcribed_RNA"/>
</dbReference>
<feature type="signal peptide" evidence="1">
    <location>
        <begin position="1"/>
        <end position="20"/>
    </location>
</feature>
<proteinExistence type="predicted"/>
<evidence type="ECO:0000256" key="1">
    <source>
        <dbReference type="SAM" id="SignalP"/>
    </source>
</evidence>
<reference evidence="2" key="1">
    <citation type="submission" date="2018-01" db="EMBL/GenBank/DDBJ databases">
        <title>An insight into the sialome of Amazonian anophelines.</title>
        <authorList>
            <person name="Ribeiro J.M."/>
            <person name="Scarpassa V."/>
            <person name="Calvo E."/>
        </authorList>
    </citation>
    <scope>NUCLEOTIDE SEQUENCE</scope>
</reference>